<dbReference type="CDD" id="cd16166">
    <property type="entry name" value="OCRE_SUA_like"/>
    <property type="match status" value="1"/>
</dbReference>
<evidence type="ECO:0000259" key="2">
    <source>
        <dbReference type="Pfam" id="PF17780"/>
    </source>
</evidence>
<organism evidence="3 4">
    <name type="scientific">Riccia sorocarpa</name>
    <dbReference type="NCBI Taxonomy" id="122646"/>
    <lineage>
        <taxon>Eukaryota</taxon>
        <taxon>Viridiplantae</taxon>
        <taxon>Streptophyta</taxon>
        <taxon>Embryophyta</taxon>
        <taxon>Marchantiophyta</taxon>
        <taxon>Marchantiopsida</taxon>
        <taxon>Marchantiidae</taxon>
        <taxon>Marchantiales</taxon>
        <taxon>Ricciaceae</taxon>
        <taxon>Riccia</taxon>
    </lineage>
</organism>
<dbReference type="InterPro" id="IPR039905">
    <property type="entry name" value="CD2BP2/Lin1"/>
</dbReference>
<dbReference type="EMBL" id="JBJQOH010000004">
    <property type="protein sequence ID" value="KAL3689322.1"/>
    <property type="molecule type" value="Genomic_DNA"/>
</dbReference>
<keyword evidence="4" id="KW-1185">Reference proteome</keyword>
<dbReference type="InterPro" id="IPR035623">
    <property type="entry name" value="SUA-like_OCRE"/>
</dbReference>
<evidence type="ECO:0000313" key="3">
    <source>
        <dbReference type="EMBL" id="KAL3689322.1"/>
    </source>
</evidence>
<name>A0ABD3HFU0_9MARC</name>
<evidence type="ECO:0000313" key="4">
    <source>
        <dbReference type="Proteomes" id="UP001633002"/>
    </source>
</evidence>
<feature type="region of interest" description="Disordered" evidence="1">
    <location>
        <begin position="1"/>
        <end position="66"/>
    </location>
</feature>
<evidence type="ECO:0000256" key="1">
    <source>
        <dbReference type="SAM" id="MobiDB-lite"/>
    </source>
</evidence>
<reference evidence="3 4" key="1">
    <citation type="submission" date="2024-09" db="EMBL/GenBank/DDBJ databases">
        <title>Chromosome-scale assembly of Riccia sorocarpa.</title>
        <authorList>
            <person name="Paukszto L."/>
        </authorList>
    </citation>
    <scope>NUCLEOTIDE SEQUENCE [LARGE SCALE GENOMIC DNA]</scope>
    <source>
        <strain evidence="3">LP-2024</strain>
        <tissue evidence="3">Aerial parts of the thallus</tissue>
    </source>
</reference>
<feature type="compositionally biased region" description="Polar residues" evidence="1">
    <location>
        <begin position="279"/>
        <end position="290"/>
    </location>
</feature>
<sequence>MEMPTPPTLSVRKRYRVSYEDDADKEKAPKQKKVRFPKGRKAAAGEGPGRNLGVIDGEEDEGPIILSADPRIAAKERALKRDSTTEQIRVEDTGVLADVTKAEEVYEQDEEELVEDGQRFEPFNLKQEREEGYFDAQGNYVEYRNENEGKDAWLESVEVDTRFASKALAENDKIAEDEKEDNSLGKEELWAIKLRIADALQPGETVLKALRRLKGTPREGGKREKMSEANKAIFDQLTEDAVKLLDDGDYNVYEETRETFQREAEGYAAVARLRAGVTSDTVAGSSQAGNGSDMFGDDDEDPEQAGPSNQNSAVAPAAVNPDAKDVHDMFGDDDDVTPASIGSVSNGGAAQEAAAPSSEGAAPVDGSGYVYDESSGYYYNSELGYYYDANSGLYCSANTGVWYRFDEERNTYVEFTQ</sequence>
<dbReference type="AlphaFoldDB" id="A0ABD3HFU0"/>
<dbReference type="InterPro" id="IPR041591">
    <property type="entry name" value="OCRE"/>
</dbReference>
<protein>
    <recommendedName>
        <fullName evidence="2">OCRE domain-containing protein</fullName>
    </recommendedName>
</protein>
<dbReference type="PANTHER" id="PTHR13138">
    <property type="entry name" value="PROTEIN LIN1"/>
    <property type="match status" value="1"/>
</dbReference>
<dbReference type="Pfam" id="PF17780">
    <property type="entry name" value="OCRE"/>
    <property type="match status" value="1"/>
</dbReference>
<dbReference type="Proteomes" id="UP001633002">
    <property type="component" value="Unassembled WGS sequence"/>
</dbReference>
<feature type="region of interest" description="Disordered" evidence="1">
    <location>
        <begin position="279"/>
        <end position="364"/>
    </location>
</feature>
<accession>A0ABD3HFU0</accession>
<dbReference type="PANTHER" id="PTHR13138:SF3">
    <property type="entry name" value="CD2 ANTIGEN CYTOPLASMIC TAIL-BINDING PROTEIN 2"/>
    <property type="match status" value="1"/>
</dbReference>
<comment type="caution">
    <text evidence="3">The sequence shown here is derived from an EMBL/GenBank/DDBJ whole genome shotgun (WGS) entry which is preliminary data.</text>
</comment>
<feature type="compositionally biased region" description="Basic residues" evidence="1">
    <location>
        <begin position="30"/>
        <end position="41"/>
    </location>
</feature>
<feature type="domain" description="OCRE" evidence="2">
    <location>
        <begin position="366"/>
        <end position="414"/>
    </location>
</feature>
<feature type="compositionally biased region" description="Low complexity" evidence="1">
    <location>
        <begin position="348"/>
        <end position="363"/>
    </location>
</feature>
<proteinExistence type="predicted"/>
<gene>
    <name evidence="3" type="ORF">R1sor_015631</name>
</gene>